<dbReference type="EMBL" id="VTPC01079584">
    <property type="protein sequence ID" value="KAF2888149.1"/>
    <property type="molecule type" value="Genomic_DNA"/>
</dbReference>
<gene>
    <name evidence="1" type="ORF">ILUMI_18025</name>
</gene>
<evidence type="ECO:0000313" key="1">
    <source>
        <dbReference type="EMBL" id="KAF2888149.1"/>
    </source>
</evidence>
<organism evidence="1 2">
    <name type="scientific">Ignelater luminosus</name>
    <name type="common">Cucubano</name>
    <name type="synonym">Pyrophorus luminosus</name>
    <dbReference type="NCBI Taxonomy" id="2038154"/>
    <lineage>
        <taxon>Eukaryota</taxon>
        <taxon>Metazoa</taxon>
        <taxon>Ecdysozoa</taxon>
        <taxon>Arthropoda</taxon>
        <taxon>Hexapoda</taxon>
        <taxon>Insecta</taxon>
        <taxon>Pterygota</taxon>
        <taxon>Neoptera</taxon>
        <taxon>Endopterygota</taxon>
        <taxon>Coleoptera</taxon>
        <taxon>Polyphaga</taxon>
        <taxon>Elateriformia</taxon>
        <taxon>Elateroidea</taxon>
        <taxon>Elateridae</taxon>
        <taxon>Agrypninae</taxon>
        <taxon>Pyrophorini</taxon>
        <taxon>Ignelater</taxon>
    </lineage>
</organism>
<dbReference type="OrthoDB" id="6779103at2759"/>
<accession>A0A8K0G6S8</accession>
<sequence length="141" mass="16397">MSLRTETIVRGVASLLKIAFNLFIMEIIECEYIVWDANGGTLKRNRNETSSNNKTRLGIYKHKTFFSFRLKEKKPKSAKKLILRVFSVAQQRVNTICKKMHAGLVIKYKRGEDKRSLKLSNEMQKAKEFISNLKGRENHYG</sequence>
<proteinExistence type="predicted"/>
<comment type="caution">
    <text evidence="1">The sequence shown here is derived from an EMBL/GenBank/DDBJ whole genome shotgun (WGS) entry which is preliminary data.</text>
</comment>
<keyword evidence="2" id="KW-1185">Reference proteome</keyword>
<reference evidence="1" key="1">
    <citation type="submission" date="2019-08" db="EMBL/GenBank/DDBJ databases">
        <title>The genome of the North American firefly Photinus pyralis.</title>
        <authorList>
            <consortium name="Photinus pyralis genome working group"/>
            <person name="Fallon T.R."/>
            <person name="Sander Lower S.E."/>
            <person name="Weng J.-K."/>
        </authorList>
    </citation>
    <scope>NUCLEOTIDE SEQUENCE</scope>
    <source>
        <strain evidence="1">TRF0915ILg1</strain>
        <tissue evidence="1">Whole body</tissue>
    </source>
</reference>
<evidence type="ECO:0000313" key="2">
    <source>
        <dbReference type="Proteomes" id="UP000801492"/>
    </source>
</evidence>
<dbReference type="AlphaFoldDB" id="A0A8K0G6S8"/>
<name>A0A8K0G6S8_IGNLU</name>
<protein>
    <submittedName>
        <fullName evidence="1">Uncharacterized protein</fullName>
    </submittedName>
</protein>
<dbReference type="Proteomes" id="UP000801492">
    <property type="component" value="Unassembled WGS sequence"/>
</dbReference>